<protein>
    <submittedName>
        <fullName evidence="1">Uncharacterized protein</fullName>
    </submittedName>
</protein>
<name>A0A5B7E076_PORTR</name>
<organism evidence="1 2">
    <name type="scientific">Portunus trituberculatus</name>
    <name type="common">Swimming crab</name>
    <name type="synonym">Neptunus trituberculatus</name>
    <dbReference type="NCBI Taxonomy" id="210409"/>
    <lineage>
        <taxon>Eukaryota</taxon>
        <taxon>Metazoa</taxon>
        <taxon>Ecdysozoa</taxon>
        <taxon>Arthropoda</taxon>
        <taxon>Crustacea</taxon>
        <taxon>Multicrustacea</taxon>
        <taxon>Malacostraca</taxon>
        <taxon>Eumalacostraca</taxon>
        <taxon>Eucarida</taxon>
        <taxon>Decapoda</taxon>
        <taxon>Pleocyemata</taxon>
        <taxon>Brachyura</taxon>
        <taxon>Eubrachyura</taxon>
        <taxon>Portunoidea</taxon>
        <taxon>Portunidae</taxon>
        <taxon>Portuninae</taxon>
        <taxon>Portunus</taxon>
    </lineage>
</organism>
<evidence type="ECO:0000313" key="1">
    <source>
        <dbReference type="EMBL" id="MPC27422.1"/>
    </source>
</evidence>
<dbReference type="EMBL" id="VSRR010001745">
    <property type="protein sequence ID" value="MPC27422.1"/>
    <property type="molecule type" value="Genomic_DNA"/>
</dbReference>
<evidence type="ECO:0000313" key="2">
    <source>
        <dbReference type="Proteomes" id="UP000324222"/>
    </source>
</evidence>
<dbReference type="AlphaFoldDB" id="A0A5B7E076"/>
<keyword evidence="2" id="KW-1185">Reference proteome</keyword>
<reference evidence="1 2" key="1">
    <citation type="submission" date="2019-05" db="EMBL/GenBank/DDBJ databases">
        <title>Another draft genome of Portunus trituberculatus and its Hox gene families provides insights of decapod evolution.</title>
        <authorList>
            <person name="Jeong J.-H."/>
            <person name="Song I."/>
            <person name="Kim S."/>
            <person name="Choi T."/>
            <person name="Kim D."/>
            <person name="Ryu S."/>
            <person name="Kim W."/>
        </authorList>
    </citation>
    <scope>NUCLEOTIDE SEQUENCE [LARGE SCALE GENOMIC DNA]</scope>
    <source>
        <tissue evidence="1">Muscle</tissue>
    </source>
</reference>
<accession>A0A5B7E076</accession>
<dbReference type="Proteomes" id="UP000324222">
    <property type="component" value="Unassembled WGS sequence"/>
</dbReference>
<proteinExistence type="predicted"/>
<sequence>MNSLSIAPNPPCDYFVKKSGAAALSYTTTLVKGPRLSQPHPEVTAPWSRDRAGSVLVRCLSRRHQPLKHH</sequence>
<comment type="caution">
    <text evidence="1">The sequence shown here is derived from an EMBL/GenBank/DDBJ whole genome shotgun (WGS) entry which is preliminary data.</text>
</comment>
<gene>
    <name evidence="1" type="ORF">E2C01_020591</name>
</gene>